<dbReference type="OrthoDB" id="5104208at2759"/>
<dbReference type="EMBL" id="NKCI01000189">
    <property type="protein sequence ID" value="RSL48862.1"/>
    <property type="molecule type" value="Genomic_DNA"/>
</dbReference>
<protein>
    <submittedName>
        <fullName evidence="3">Uncharacterized protein</fullName>
    </submittedName>
</protein>
<gene>
    <name evidence="3" type="ORF">CEP54_012699</name>
</gene>
<feature type="signal peptide" evidence="2">
    <location>
        <begin position="1"/>
        <end position="20"/>
    </location>
</feature>
<evidence type="ECO:0000256" key="1">
    <source>
        <dbReference type="SAM" id="MobiDB-lite"/>
    </source>
</evidence>
<name>A0A428P725_9HYPO</name>
<sequence>MKSSSTFMLVALLTSTLAGADTEPSTCITTKTLPAITIYSCPGDIEPTQTVFAPGQSPNSASQPGAPGSSPAPGVLGAPGATGQVDGPEEPNDTKHAGNPQQSNAPESPGSGSNSDSGQHVDGSQPSASEPGVVPGSPATPSVVPVAGAPTVHLDLLLLTAVGITSVGMVWF</sequence>
<reference evidence="3 4" key="1">
    <citation type="submission" date="2017-06" db="EMBL/GenBank/DDBJ databases">
        <title>Comparative genomic analysis of Ambrosia Fusariam Clade fungi.</title>
        <authorList>
            <person name="Stajich J.E."/>
            <person name="Carrillo J."/>
            <person name="Kijimoto T."/>
            <person name="Eskalen A."/>
            <person name="O'Donnell K."/>
            <person name="Kasson M."/>
        </authorList>
    </citation>
    <scope>NUCLEOTIDE SEQUENCE [LARGE SCALE GENOMIC DNA]</scope>
    <source>
        <strain evidence="3 4">NRRL62584</strain>
    </source>
</reference>
<feature type="compositionally biased region" description="Low complexity" evidence="1">
    <location>
        <begin position="57"/>
        <end position="81"/>
    </location>
</feature>
<evidence type="ECO:0000256" key="2">
    <source>
        <dbReference type="SAM" id="SignalP"/>
    </source>
</evidence>
<dbReference type="Proteomes" id="UP000288168">
    <property type="component" value="Unassembled WGS sequence"/>
</dbReference>
<feature type="region of interest" description="Disordered" evidence="1">
    <location>
        <begin position="48"/>
        <end position="140"/>
    </location>
</feature>
<keyword evidence="4" id="KW-1185">Reference proteome</keyword>
<keyword evidence="2" id="KW-0732">Signal</keyword>
<feature type="chain" id="PRO_5019281898" evidence="2">
    <location>
        <begin position="21"/>
        <end position="172"/>
    </location>
</feature>
<evidence type="ECO:0000313" key="4">
    <source>
        <dbReference type="Proteomes" id="UP000288168"/>
    </source>
</evidence>
<evidence type="ECO:0000313" key="3">
    <source>
        <dbReference type="EMBL" id="RSL48862.1"/>
    </source>
</evidence>
<accession>A0A428P725</accession>
<comment type="caution">
    <text evidence="3">The sequence shown here is derived from an EMBL/GenBank/DDBJ whole genome shotgun (WGS) entry which is preliminary data.</text>
</comment>
<organism evidence="3 4">
    <name type="scientific">Fusarium duplospermum</name>
    <dbReference type="NCBI Taxonomy" id="1325734"/>
    <lineage>
        <taxon>Eukaryota</taxon>
        <taxon>Fungi</taxon>
        <taxon>Dikarya</taxon>
        <taxon>Ascomycota</taxon>
        <taxon>Pezizomycotina</taxon>
        <taxon>Sordariomycetes</taxon>
        <taxon>Hypocreomycetidae</taxon>
        <taxon>Hypocreales</taxon>
        <taxon>Nectriaceae</taxon>
        <taxon>Fusarium</taxon>
        <taxon>Fusarium solani species complex</taxon>
    </lineage>
</organism>
<dbReference type="AlphaFoldDB" id="A0A428P725"/>
<proteinExistence type="predicted"/>
<feature type="compositionally biased region" description="Polar residues" evidence="1">
    <location>
        <begin position="99"/>
        <end position="128"/>
    </location>
</feature>